<dbReference type="RefSeq" id="WP_133586455.1">
    <property type="nucleotide sequence ID" value="NZ_SNYV01000018.1"/>
</dbReference>
<dbReference type="InterPro" id="IPR056726">
    <property type="entry name" value="DUF7824"/>
</dbReference>
<dbReference type="GO" id="GO:0003677">
    <property type="term" value="F:DNA binding"/>
    <property type="evidence" value="ECO:0007669"/>
    <property type="project" value="UniProtKB-KW"/>
</dbReference>
<accession>A0A4R6W560</accession>
<dbReference type="InterPro" id="IPR008893">
    <property type="entry name" value="WGR_domain"/>
</dbReference>
<keyword evidence="2" id="KW-0238">DNA-binding</keyword>
<organism evidence="2 3">
    <name type="scientific">Sphingobacterium yanglingense</name>
    <dbReference type="NCBI Taxonomy" id="1437280"/>
    <lineage>
        <taxon>Bacteria</taxon>
        <taxon>Pseudomonadati</taxon>
        <taxon>Bacteroidota</taxon>
        <taxon>Sphingobacteriia</taxon>
        <taxon>Sphingobacteriales</taxon>
        <taxon>Sphingobacteriaceae</taxon>
        <taxon>Sphingobacterium</taxon>
    </lineage>
</organism>
<dbReference type="EMBL" id="SNYV01000018">
    <property type="protein sequence ID" value="TDQ73884.1"/>
    <property type="molecule type" value="Genomic_DNA"/>
</dbReference>
<proteinExistence type="predicted"/>
<reference evidence="2 3" key="1">
    <citation type="submission" date="2019-03" db="EMBL/GenBank/DDBJ databases">
        <title>Genomic Encyclopedia of Archaeal and Bacterial Type Strains, Phase II (KMG-II): from individual species to whole genera.</title>
        <authorList>
            <person name="Goeker M."/>
        </authorList>
    </citation>
    <scope>NUCLEOTIDE SEQUENCE [LARGE SCALE GENOMIC DNA]</scope>
    <source>
        <strain evidence="2 3">DSM 28353</strain>
    </source>
</reference>
<dbReference type="InterPro" id="IPR036930">
    <property type="entry name" value="WGR_dom_sf"/>
</dbReference>
<evidence type="ECO:0000313" key="3">
    <source>
        <dbReference type="Proteomes" id="UP000295292"/>
    </source>
</evidence>
<evidence type="ECO:0000259" key="1">
    <source>
        <dbReference type="PROSITE" id="PS51977"/>
    </source>
</evidence>
<dbReference type="Gene3D" id="2.20.140.10">
    <property type="entry name" value="WGR domain"/>
    <property type="match status" value="1"/>
</dbReference>
<sequence>MFKHLKYIDGTSDKFWEIQTEGATHTVTYGRNGTSGQSKSKTFDSEEACLKDAEKLIAEKTKKGYSEDGSVVVEPKEKTATTRKPTASAQRKEEAVAAMKALISDGKVGDIIPFLKEYATGNLEVLKKEIRSAKRYWVDYSDLSKDPVYSKKAQYNWGTRGNKEQQRIVKLLALATFSGSDVGSWDFFHELLEQAKSSDVSQILDYARPDWLGAYLLQAVKRNEWQRISYQSLRHLESLGYVVFEPELYASAITGFNYHESHKLFKILTEDELTIRRDIPLVFEFESGIHGIYWDYNYQNTVNELTWDKVFMTLLDTGKIDRDLVITGALEAQTKNWNNNLKSYFRKLIDRLQLAEGEVMTYQQKFFPLLHAEHSAVINFTVDYLKPFFTHVDFQMTDFLDWAEGIFMRNDVKASLKTLLIQFDRLLKQYPELQERFVLLAADLFMIPDLALQERTAKFILKNQKEPTDDLAAKLQAYRPQMMGATATDLQPLLQGETFSEEEILAVLTGQENEKYEFEPAPVNCLTEIFAYPQTWNDIFFKIGEVIGGTDPIEIEVLMNAWVQYTPTFPADYKRQLEPYIKQLSSIYRESACFDHFSSVFLNMYYKPKTVYHNKDRNANYSKWIGLMGSQMEQLQRHLIAGVELPLLSLPTHKPFWIAPVVLVQRILAYQQAGVDIDLLDLSIALSRTVREEMAEVKDLIQQVKEPQVQEVLNYALGFEKEIKIQQRSWLKNLISSKDSAELLWLGVWATVARTHYPDQYFEEFEQEPLKDIPFAAKPFRPVLTIEPTYYNGYNYVTKKSEQVYNGDELSYMLPTFKQGVDTFLYHKDIYSRGKNSFAAYYLNKMDIPYLHSLMPQNTESLSMFLTLGFNSKSDIGGKAPAVYLKQMLYAFFKLDEQSNLYLASSMFNKEKEVRVMAVEVLLATINENRLDTAIVGKQLGALLSHGYGPIGRFVEGLEQCRDISSKHNSALLKLLDATLMNYTLAEKMPTNFKKIIEYYYDLMTKEQYNTPAELNNVLEQLEAYKSLQPILKKIKK</sequence>
<dbReference type="PROSITE" id="PS51977">
    <property type="entry name" value="WGR"/>
    <property type="match status" value="1"/>
</dbReference>
<dbReference type="Pfam" id="PF05406">
    <property type="entry name" value="WGR"/>
    <property type="match status" value="1"/>
</dbReference>
<dbReference type="InterPro" id="IPR056727">
    <property type="entry name" value="DUF7825"/>
</dbReference>
<dbReference type="SMART" id="SM00773">
    <property type="entry name" value="WGR"/>
    <property type="match status" value="1"/>
</dbReference>
<comment type="caution">
    <text evidence="2">The sequence shown here is derived from an EMBL/GenBank/DDBJ whole genome shotgun (WGS) entry which is preliminary data.</text>
</comment>
<dbReference type="PANTHER" id="PTHR30634:SF13">
    <property type="entry name" value="PROTEIN YEHF"/>
    <property type="match status" value="1"/>
</dbReference>
<dbReference type="InterPro" id="IPR045472">
    <property type="entry name" value="DUF6493"/>
</dbReference>
<dbReference type="SUPFAM" id="SSF142921">
    <property type="entry name" value="WGR domain-like"/>
    <property type="match status" value="1"/>
</dbReference>
<dbReference type="OrthoDB" id="6629398at2"/>
<feature type="domain" description="WGR" evidence="1">
    <location>
        <begin position="1"/>
        <end position="78"/>
    </location>
</feature>
<keyword evidence="3" id="KW-1185">Reference proteome</keyword>
<protein>
    <submittedName>
        <fullName evidence="2">Putative DNA-binding WGR domain protein</fullName>
    </submittedName>
</protein>
<dbReference type="InterPro" id="IPR050458">
    <property type="entry name" value="LolB"/>
</dbReference>
<dbReference type="Pfam" id="PF25149">
    <property type="entry name" value="DUF7825"/>
    <property type="match status" value="1"/>
</dbReference>
<dbReference type="PANTHER" id="PTHR30634">
    <property type="entry name" value="OUTER MEMBRANE LOLAB LIPOPROTEIN INSERTION APPARATUS"/>
    <property type="match status" value="1"/>
</dbReference>
<dbReference type="Pfam" id="PF25148">
    <property type="entry name" value="DUF7824"/>
    <property type="match status" value="1"/>
</dbReference>
<dbReference type="InterPro" id="IPR049809">
    <property type="entry name" value="YehF/YfeS-like_WGR"/>
</dbReference>
<gene>
    <name evidence="2" type="ORF">CLV99_4322</name>
</gene>
<dbReference type="Proteomes" id="UP000295292">
    <property type="component" value="Unassembled WGS sequence"/>
</dbReference>
<dbReference type="CDD" id="cd07996">
    <property type="entry name" value="WGR_MMR_like"/>
    <property type="match status" value="1"/>
</dbReference>
<dbReference type="AlphaFoldDB" id="A0A4R6W560"/>
<evidence type="ECO:0000313" key="2">
    <source>
        <dbReference type="EMBL" id="TDQ73884.1"/>
    </source>
</evidence>
<dbReference type="Pfam" id="PF20103">
    <property type="entry name" value="DUF6493"/>
    <property type="match status" value="1"/>
</dbReference>
<name>A0A4R6W560_9SPHI</name>